<name>A0A0E0PEE7_ORYRU</name>
<feature type="region of interest" description="Disordered" evidence="1">
    <location>
        <begin position="1"/>
        <end position="51"/>
    </location>
</feature>
<sequence length="81" mass="8635">DQNVKNSAGRGVCPSHSPTPTSPHCLAAARRRYPPDNEHPLTSAEPSSGAADLGCQGGLQFCLSRLLRLSSRRIGHICKNN</sequence>
<organism evidence="2 3">
    <name type="scientific">Oryza rufipogon</name>
    <name type="common">Brownbeard rice</name>
    <name type="synonym">Asian wild rice</name>
    <dbReference type="NCBI Taxonomy" id="4529"/>
    <lineage>
        <taxon>Eukaryota</taxon>
        <taxon>Viridiplantae</taxon>
        <taxon>Streptophyta</taxon>
        <taxon>Embryophyta</taxon>
        <taxon>Tracheophyta</taxon>
        <taxon>Spermatophyta</taxon>
        <taxon>Magnoliopsida</taxon>
        <taxon>Liliopsida</taxon>
        <taxon>Poales</taxon>
        <taxon>Poaceae</taxon>
        <taxon>BOP clade</taxon>
        <taxon>Oryzoideae</taxon>
        <taxon>Oryzeae</taxon>
        <taxon>Oryzinae</taxon>
        <taxon>Oryza</taxon>
    </lineage>
</organism>
<dbReference type="Gramene" id="ORUFI04G27780.1">
    <property type="protein sequence ID" value="ORUFI04G27780.1"/>
    <property type="gene ID" value="ORUFI04G27780"/>
</dbReference>
<feature type="compositionally biased region" description="Low complexity" evidence="1">
    <location>
        <begin position="14"/>
        <end position="24"/>
    </location>
</feature>
<keyword evidence="3" id="KW-1185">Reference proteome</keyword>
<evidence type="ECO:0000313" key="2">
    <source>
        <dbReference type="EnsemblPlants" id="ORUFI04G27780.1"/>
    </source>
</evidence>
<reference evidence="2" key="2">
    <citation type="submission" date="2015-06" db="UniProtKB">
        <authorList>
            <consortium name="EnsemblPlants"/>
        </authorList>
    </citation>
    <scope>IDENTIFICATION</scope>
</reference>
<evidence type="ECO:0000313" key="3">
    <source>
        <dbReference type="Proteomes" id="UP000008022"/>
    </source>
</evidence>
<dbReference type="AlphaFoldDB" id="A0A0E0PEE7"/>
<protein>
    <submittedName>
        <fullName evidence="2">Uncharacterized protein</fullName>
    </submittedName>
</protein>
<reference evidence="3" key="1">
    <citation type="submission" date="2013-06" db="EMBL/GenBank/DDBJ databases">
        <authorList>
            <person name="Zhao Q."/>
        </authorList>
    </citation>
    <scope>NUCLEOTIDE SEQUENCE</scope>
    <source>
        <strain evidence="3">cv. W1943</strain>
    </source>
</reference>
<proteinExistence type="predicted"/>
<dbReference type="EnsemblPlants" id="ORUFI04G27780.1">
    <property type="protein sequence ID" value="ORUFI04G27780.1"/>
    <property type="gene ID" value="ORUFI04G27780"/>
</dbReference>
<dbReference type="HOGENOM" id="CLU_2580903_0_0_1"/>
<evidence type="ECO:0000256" key="1">
    <source>
        <dbReference type="SAM" id="MobiDB-lite"/>
    </source>
</evidence>
<accession>A0A0E0PEE7</accession>
<dbReference type="Proteomes" id="UP000008022">
    <property type="component" value="Unassembled WGS sequence"/>
</dbReference>